<dbReference type="Pfam" id="PF03981">
    <property type="entry name" value="Ubiq_cyt_C_chap"/>
    <property type="match status" value="1"/>
</dbReference>
<evidence type="ECO:0000259" key="3">
    <source>
        <dbReference type="Pfam" id="PF03981"/>
    </source>
</evidence>
<dbReference type="PANTHER" id="PTHR12184:SF1">
    <property type="entry name" value="UBIQUINOL-CYTOCHROME-C REDUCTASE COMPLEX ASSEMBLY FACTOR 1"/>
    <property type="match status" value="1"/>
</dbReference>
<evidence type="ECO:0000256" key="2">
    <source>
        <dbReference type="SAM" id="MobiDB-lite"/>
    </source>
</evidence>
<dbReference type="GO" id="GO:0005739">
    <property type="term" value="C:mitochondrion"/>
    <property type="evidence" value="ECO:0007669"/>
    <property type="project" value="TreeGrafter"/>
</dbReference>
<evidence type="ECO:0000256" key="1">
    <source>
        <dbReference type="ARBA" id="ARBA00006407"/>
    </source>
</evidence>
<feature type="region of interest" description="Disordered" evidence="2">
    <location>
        <begin position="51"/>
        <end position="78"/>
    </location>
</feature>
<dbReference type="STRING" id="86259.A0A4Z1P063"/>
<keyword evidence="5" id="KW-1185">Reference proteome</keyword>
<reference evidence="4 5" key="1">
    <citation type="submission" date="2019-04" db="EMBL/GenBank/DDBJ databases">
        <title>High contiguity whole genome sequence and gene annotation resource for two Venturia nashicola isolates.</title>
        <authorList>
            <person name="Prokchorchik M."/>
            <person name="Won K."/>
            <person name="Lee Y."/>
            <person name="Choi E.D."/>
            <person name="Segonzac C."/>
            <person name="Sohn K.H."/>
        </authorList>
    </citation>
    <scope>NUCLEOTIDE SEQUENCE [LARGE SCALE GENOMIC DNA]</scope>
    <source>
        <strain evidence="4 5">PRI2</strain>
    </source>
</reference>
<accession>A0A4Z1P063</accession>
<dbReference type="PANTHER" id="PTHR12184">
    <property type="entry name" value="UBIQUINOL-CYTOCHROME C REDUCTASE COMPLEX ASSEMBLY FACTOR 1 FAMILY MEMBER"/>
    <property type="match status" value="1"/>
</dbReference>
<organism evidence="4 5">
    <name type="scientific">Venturia nashicola</name>
    <dbReference type="NCBI Taxonomy" id="86259"/>
    <lineage>
        <taxon>Eukaryota</taxon>
        <taxon>Fungi</taxon>
        <taxon>Dikarya</taxon>
        <taxon>Ascomycota</taxon>
        <taxon>Pezizomycotina</taxon>
        <taxon>Dothideomycetes</taxon>
        <taxon>Pleosporomycetidae</taxon>
        <taxon>Venturiales</taxon>
        <taxon>Venturiaceae</taxon>
        <taxon>Venturia</taxon>
    </lineage>
</organism>
<feature type="domain" description="Ubiquinol-cytochrome c chaperone" evidence="3">
    <location>
        <begin position="151"/>
        <end position="291"/>
    </location>
</feature>
<evidence type="ECO:0000313" key="4">
    <source>
        <dbReference type="EMBL" id="TID14500.1"/>
    </source>
</evidence>
<comment type="similarity">
    <text evidence="1">Belongs to the CBP3 family.</text>
</comment>
<comment type="caution">
    <text evidence="4">The sequence shown here is derived from an EMBL/GenBank/DDBJ whole genome shotgun (WGS) entry which is preliminary data.</text>
</comment>
<dbReference type="InterPro" id="IPR007129">
    <property type="entry name" value="Ubiqinol_cyt_c_chaperone_CPB3"/>
</dbReference>
<dbReference type="Proteomes" id="UP000298493">
    <property type="component" value="Unassembled WGS sequence"/>
</dbReference>
<gene>
    <name evidence="4" type="ORF">E6O75_ATG08646</name>
</gene>
<proteinExistence type="inferred from homology"/>
<name>A0A4Z1P063_9PEZI</name>
<protein>
    <submittedName>
        <fullName evidence="4">V-type proton ATPase subunit a</fullName>
    </submittedName>
</protein>
<dbReference type="GO" id="GO:0034551">
    <property type="term" value="P:mitochondrial respiratory chain complex III assembly"/>
    <property type="evidence" value="ECO:0007669"/>
    <property type="project" value="TreeGrafter"/>
</dbReference>
<dbReference type="InterPro" id="IPR021150">
    <property type="entry name" value="Ubiq_cyt_c_chap"/>
</dbReference>
<evidence type="ECO:0000313" key="5">
    <source>
        <dbReference type="Proteomes" id="UP000298493"/>
    </source>
</evidence>
<dbReference type="EMBL" id="SNSC02000022">
    <property type="protein sequence ID" value="TID14500.1"/>
    <property type="molecule type" value="Genomic_DNA"/>
</dbReference>
<dbReference type="AlphaFoldDB" id="A0A4Z1P063"/>
<sequence>MASRYTCKICLRALISRSSPNISQSTLRSSKRTILPSRCFSLSTRRLDDTRQAVGKGTLTDDQKPADPLAQGDLLKDAPSSASTSLKLAATLRKRFKSTTETYVAYGSTEQLYKTCGAQANYKIIRDKDGLAPKTATGEEIGESDSWWYKDLGLSCAFNTWAQVTFLHMYILTVRIRLFPPEHAPTWQQHLIDHFSFAAEEKMEQQHAITSGSIRSRYLKDLFIQWRGILAAYDEGLVKGDAVMAAAVWRNIFKGAEDVDPVHLATVVSYLRREIARVGALSDDLIANGVVDFGDPRTENSAVVMKSKLMDAPFKETGPAQSTARFWHHFREELSRTTNNCGLVQAHITIIRTESA</sequence>